<dbReference type="GO" id="GO:0016042">
    <property type="term" value="P:lipid catabolic process"/>
    <property type="evidence" value="ECO:0007669"/>
    <property type="project" value="UniProtKB-UniRule"/>
</dbReference>
<evidence type="ECO:0000313" key="7">
    <source>
        <dbReference type="Proteomes" id="UP001403385"/>
    </source>
</evidence>
<evidence type="ECO:0000259" key="5">
    <source>
        <dbReference type="PROSITE" id="PS51635"/>
    </source>
</evidence>
<feature type="short sequence motif" description="DGA/G" evidence="4">
    <location>
        <begin position="210"/>
        <end position="212"/>
    </location>
</feature>
<gene>
    <name evidence="6" type="ORF">AAG747_20410</name>
</gene>
<protein>
    <submittedName>
        <fullName evidence="6">Patatin-like phospholipase family protein</fullName>
    </submittedName>
</protein>
<dbReference type="RefSeq" id="WP_346823075.1">
    <property type="nucleotide sequence ID" value="NZ_JBDKWZ010000013.1"/>
</dbReference>
<dbReference type="GO" id="GO:0016787">
    <property type="term" value="F:hydrolase activity"/>
    <property type="evidence" value="ECO:0007669"/>
    <property type="project" value="UniProtKB-UniRule"/>
</dbReference>
<evidence type="ECO:0000256" key="2">
    <source>
        <dbReference type="ARBA" id="ARBA00022963"/>
    </source>
</evidence>
<keyword evidence="1 4" id="KW-0378">Hydrolase</keyword>
<comment type="caution">
    <text evidence="6">The sequence shown here is derived from an EMBL/GenBank/DDBJ whole genome shotgun (WGS) entry which is preliminary data.</text>
</comment>
<dbReference type="PROSITE" id="PS51635">
    <property type="entry name" value="PNPLA"/>
    <property type="match status" value="1"/>
</dbReference>
<dbReference type="Proteomes" id="UP001403385">
    <property type="component" value="Unassembled WGS sequence"/>
</dbReference>
<sequence>MKSFYCFLFLALNIYALSFGQSRKTVGVVLSGGGAKGLAHVGVLKCLEENQIPVDYIVGTSMGGIVGGLYAAGFNADEIDSLVRTEDFQSWAYGKISRNNRYLGVRKWNNASFLNFQVSLDSNFNASINSNLVNDAPLNLALASYFHRVIKAADYNFDSLSIPFRCVGADIFTQKPVVMKDGHISDAIRATMAVPLMFRAVKVKGQYLYDGGLYNNFPIDVMIDEFSPDVIIGVNVSTLKYDQYPEKEAEELIKGSLKYMIMDSSDPSRLENKDVLINVPIDHYSPLDFYKVDEFVKIGYQSAQEQLDSIKIKTFQQTRAKRDNRFHELTNFSQKNISAIEIEGLNKRQQRFVRNLLKTKKKENTSIKNVTKGYYMLNSDNFFKDLYPRVEHDTLDNYRFLFDMNPSRKLDVSLGGNLASRNISTVYADMQLNILDSWKYTLYTNFYAGNFYLSTNGLFRVFIPTDIPFYLEGSYIYNQWDYDIVKNVFSTQKMNPNLNQIDRYGELTLGFPVNQLSNLSFSAGYVNKDDAYFNTENFQTEDSQDITKFEGWTYTSRFFRSTLDRKQFASSGMEFELSAKFVSGQETLRPGSTSVYNQKLTEQRDWYVFTLKYEQYFGKKLKHGILLEALTSNQPFFQNYQASMINAPAFYPFIDSKSLFSEDFRGYDYLALGLRQIWQLSKSLDFRLEGYGFASAKTLKERIDQTAYLSTQNNSLDYAAAAIAVYHSPFGPMSAMVNYYSDPEFRWGFMLNAGFLLYNKKAIQD</sequence>
<evidence type="ECO:0000256" key="3">
    <source>
        <dbReference type="ARBA" id="ARBA00023098"/>
    </source>
</evidence>
<dbReference type="Pfam" id="PF01734">
    <property type="entry name" value="Patatin"/>
    <property type="match status" value="1"/>
</dbReference>
<keyword evidence="3 4" id="KW-0443">Lipid metabolism</keyword>
<evidence type="ECO:0000313" key="6">
    <source>
        <dbReference type="EMBL" id="MEN7550294.1"/>
    </source>
</evidence>
<feature type="short sequence motif" description="GXGXXG" evidence="4">
    <location>
        <begin position="32"/>
        <end position="37"/>
    </location>
</feature>
<accession>A0AAW9SD84</accession>
<dbReference type="InterPro" id="IPR016035">
    <property type="entry name" value="Acyl_Trfase/lysoPLipase"/>
</dbReference>
<dbReference type="EMBL" id="JBDKWZ010000013">
    <property type="protein sequence ID" value="MEN7550294.1"/>
    <property type="molecule type" value="Genomic_DNA"/>
</dbReference>
<proteinExistence type="predicted"/>
<dbReference type="Gene3D" id="3.40.1090.10">
    <property type="entry name" value="Cytosolic phospholipase A2 catalytic domain"/>
    <property type="match status" value="2"/>
</dbReference>
<organism evidence="6 7">
    <name type="scientific">Rapidithrix thailandica</name>
    <dbReference type="NCBI Taxonomy" id="413964"/>
    <lineage>
        <taxon>Bacteria</taxon>
        <taxon>Pseudomonadati</taxon>
        <taxon>Bacteroidota</taxon>
        <taxon>Cytophagia</taxon>
        <taxon>Cytophagales</taxon>
        <taxon>Flammeovirgaceae</taxon>
        <taxon>Rapidithrix</taxon>
    </lineage>
</organism>
<feature type="active site" description="Proton acceptor" evidence="4">
    <location>
        <position position="210"/>
    </location>
</feature>
<dbReference type="PANTHER" id="PTHR14226">
    <property type="entry name" value="NEUROPATHY TARGET ESTERASE/SWISS CHEESE D.MELANOGASTER"/>
    <property type="match status" value="1"/>
</dbReference>
<feature type="short sequence motif" description="GXSXG" evidence="4">
    <location>
        <begin position="59"/>
        <end position="63"/>
    </location>
</feature>
<dbReference type="InterPro" id="IPR002641">
    <property type="entry name" value="PNPLA_dom"/>
</dbReference>
<keyword evidence="2 4" id="KW-0442">Lipid degradation</keyword>
<dbReference type="InterPro" id="IPR050301">
    <property type="entry name" value="NTE"/>
</dbReference>
<dbReference type="SUPFAM" id="SSF52151">
    <property type="entry name" value="FabD/lysophospholipase-like"/>
    <property type="match status" value="1"/>
</dbReference>
<evidence type="ECO:0000256" key="4">
    <source>
        <dbReference type="PROSITE-ProRule" id="PRU01161"/>
    </source>
</evidence>
<dbReference type="CDD" id="cd07205">
    <property type="entry name" value="Pat_PNPLA6_PNPLA7_NTE1_like"/>
    <property type="match status" value="1"/>
</dbReference>
<name>A0AAW9SD84_9BACT</name>
<keyword evidence="7" id="KW-1185">Reference proteome</keyword>
<dbReference type="PANTHER" id="PTHR14226:SF29">
    <property type="entry name" value="NEUROPATHY TARGET ESTERASE SWS"/>
    <property type="match status" value="1"/>
</dbReference>
<evidence type="ECO:0000256" key="1">
    <source>
        <dbReference type="ARBA" id="ARBA00022801"/>
    </source>
</evidence>
<feature type="active site" description="Nucleophile" evidence="4">
    <location>
        <position position="61"/>
    </location>
</feature>
<dbReference type="AlphaFoldDB" id="A0AAW9SD84"/>
<feature type="domain" description="PNPLA" evidence="5">
    <location>
        <begin position="28"/>
        <end position="223"/>
    </location>
</feature>
<reference evidence="6 7" key="1">
    <citation type="submission" date="2024-04" db="EMBL/GenBank/DDBJ databases">
        <title>Novel genus in family Flammeovirgaceae.</title>
        <authorList>
            <person name="Nguyen T.H."/>
            <person name="Vuong T.Q."/>
            <person name="Le H."/>
            <person name="Kim S.-G."/>
        </authorList>
    </citation>
    <scope>NUCLEOTIDE SEQUENCE [LARGE SCALE GENOMIC DNA]</scope>
    <source>
        <strain evidence="6 7">JCM 23209</strain>
    </source>
</reference>